<dbReference type="InterPro" id="IPR039762">
    <property type="entry name" value="Nmd2/UPF2"/>
</dbReference>
<dbReference type="Proteomes" id="UP000694888">
    <property type="component" value="Unplaced"/>
</dbReference>
<feature type="region of interest" description="Disordered" evidence="3">
    <location>
        <begin position="1298"/>
        <end position="1339"/>
    </location>
</feature>
<evidence type="ECO:0000313" key="9">
    <source>
        <dbReference type="RefSeq" id="XP_035824365.1"/>
    </source>
</evidence>
<dbReference type="PANTHER" id="PTHR12839:SF7">
    <property type="entry name" value="REGULATOR OF NONSENSE TRANSCRIPTS 2"/>
    <property type="match status" value="1"/>
</dbReference>
<protein>
    <submittedName>
        <fullName evidence="6 7">Regulator of nonsense transcripts 2 isoform X1</fullName>
    </submittedName>
</protein>
<evidence type="ECO:0000256" key="3">
    <source>
        <dbReference type="SAM" id="MobiDB-lite"/>
    </source>
</evidence>
<feature type="compositionally biased region" description="Acidic residues" evidence="3">
    <location>
        <begin position="1072"/>
        <end position="1107"/>
    </location>
</feature>
<organism evidence="5 8">
    <name type="scientific">Aplysia californica</name>
    <name type="common">California sea hare</name>
    <dbReference type="NCBI Taxonomy" id="6500"/>
    <lineage>
        <taxon>Eukaryota</taxon>
        <taxon>Metazoa</taxon>
        <taxon>Spiralia</taxon>
        <taxon>Lophotrochozoa</taxon>
        <taxon>Mollusca</taxon>
        <taxon>Gastropoda</taxon>
        <taxon>Heterobranchia</taxon>
        <taxon>Euthyneura</taxon>
        <taxon>Tectipleura</taxon>
        <taxon>Aplysiida</taxon>
        <taxon>Aplysioidea</taxon>
        <taxon>Aplysiidae</taxon>
        <taxon>Aplysia</taxon>
    </lineage>
</organism>
<dbReference type="SUPFAM" id="SSF48371">
    <property type="entry name" value="ARM repeat"/>
    <property type="match status" value="3"/>
</dbReference>
<evidence type="ECO:0000256" key="1">
    <source>
        <dbReference type="ARBA" id="ARBA00004496"/>
    </source>
</evidence>
<dbReference type="RefSeq" id="XP_035824365.1">
    <property type="nucleotide sequence ID" value="XM_035968472.1"/>
</dbReference>
<feature type="region of interest" description="Disordered" evidence="3">
    <location>
        <begin position="1209"/>
        <end position="1234"/>
    </location>
</feature>
<evidence type="ECO:0000313" key="6">
    <source>
        <dbReference type="RefSeq" id="XP_012935186.1"/>
    </source>
</evidence>
<accession>A0ABM0ZVA0</accession>
<feature type="compositionally biased region" description="Gly residues" evidence="3">
    <location>
        <begin position="43"/>
        <end position="57"/>
    </location>
</feature>
<feature type="compositionally biased region" description="Basic and acidic residues" evidence="3">
    <location>
        <begin position="578"/>
        <end position="588"/>
    </location>
</feature>
<dbReference type="RefSeq" id="XP_012935186.1">
    <property type="nucleotide sequence ID" value="XM_013079732.2"/>
</dbReference>
<evidence type="ECO:0000256" key="2">
    <source>
        <dbReference type="ARBA" id="ARBA00022490"/>
    </source>
</evidence>
<dbReference type="GeneID" id="101849675"/>
<dbReference type="SMART" id="SM00543">
    <property type="entry name" value="MIF4G"/>
    <property type="match status" value="3"/>
</dbReference>
<sequence>MEVSKKRTEPGGKDQVARSSRGDGDSGEQNKEQSWRGEKRGSGRGGKGSSTHTGGGDKVSRGDLGDQMQEKKDRSTRKDRAGEGDEREGNKDRRTGKSSSVREGRSHQADARVVNEKKDSEMKKEPKETDEKKSEEDLKAQEAEERQRQEEEQKRKEEEEKKNAAEKAEKEKQEEEKSLKDFIAEAEDRIKTKKEARTVNLSAPENRPDESFFSKLDSSLKKNTAFIRKVRNLTESQKDSLCKELLGLNLTKYIGEVAGAIIEAKLKMSDVPCASQVCGLLHQRYADFSHALIEVFNKFLLSKKDEKISNASKYRVDLRFLGELIACGVFTAKEGLPILANQLSILVSSDRDEHNYLPIITSFCKHCGEDYMGIVPRKYRLLSEKFGLDVPKSQLLPSDRQKGCRNLLKDYYSSLIKHVTAAHRDLKMHEKQNRKIMQTKGEVSTERREAHEAAFNTFQKLSSSAAVLADLLDEDMPEFQQEDGGEDGNRGLDIFNPLKDAEFQYEGDKTLFEDEDTRSFYETLPDLRAFIPGILYRDSENISAKDDLKNADTGLEEEMDQLAVDDIEKELETERIEESMKEAERQEVGESASEPEEERFVLPEAEDDDTETGSLMRAQFESFLTSLPNSVNRDVIDKTAVEFCMNFNTKSNRKKLVKALFSVHRTRYDLLPFYSRLVAILEPCMPELASDLVQMLKSDFKWHVRKKDQINIESKIKIVRFIGELVKFKVCPKIEALQCLKMLMFDFRHHNIEMACALLETCGRFLYRSPDSHYRTKVYLEVMMRKKMAMKLETRYETMIENAFYYSNPPEIQVVPRKERPPMHEYIRKLLYKDLSKVTVEKVLRQMRKLKWDDPEIAFYATKCLTAVWNIRYNSVHCAANLLAGIAPFHEHVAIQVVDGVLEDIRLGMEVNHPRYNQRRVSCVKYLGELYNYRMVESSVIFRVLYSLITFGVSLDEKVISPLDLPDHLFRIRLICVTLETCGQYFDKGSSKKKLDCFLVYFQRYYWFKRSHPIFNAEHRFPIDVENLMNETLEIVRPKMVQFKSYQEACDAAEQLETEYRAKIANVLSLIETEEEEGNDSDEAMEEDEDEDGLATIAEGEENEEDLTLSGGATEGSGTQDSETSLSGHDLEGEEGEDEGSSTEDDYDDSDEDEEAEVKVTKLKPVASKEDEDFMAALDLMMNETIQARTQESLKVPQLDIALPTQLKNKTKKIGAGAPATPNLLEKGAEDEERGESGLKFLLMTRRGNKQQLTNFEIPMTAEFATKFKEREQAERIEKEKMKQMVLNFHERQEEEEYQETLASMSKSTPVNINRERKVKYQHPKGAPDADLIFGNKKR</sequence>
<dbReference type="InterPro" id="IPR007193">
    <property type="entry name" value="Upf2/Nmd2_C"/>
</dbReference>
<dbReference type="Pfam" id="PF04050">
    <property type="entry name" value="Upf2"/>
    <property type="match status" value="1"/>
</dbReference>
<dbReference type="Gene3D" id="4.10.80.160">
    <property type="match status" value="1"/>
</dbReference>
<reference evidence="6 7" key="1">
    <citation type="submission" date="2025-05" db="UniProtKB">
        <authorList>
            <consortium name="RefSeq"/>
        </authorList>
    </citation>
    <scope>IDENTIFICATION</scope>
</reference>
<dbReference type="PANTHER" id="PTHR12839">
    <property type="entry name" value="NONSENSE-MEDIATED MRNA DECAY PROTEIN 2 UP-FRAMESHIFT SUPPRESSOR 2"/>
    <property type="match status" value="1"/>
</dbReference>
<feature type="region of interest" description="Disordered" evidence="3">
    <location>
        <begin position="578"/>
        <end position="599"/>
    </location>
</feature>
<dbReference type="InterPro" id="IPR016024">
    <property type="entry name" value="ARM-type_fold"/>
</dbReference>
<gene>
    <name evidence="6 7 8 9" type="primary">LOC101849675</name>
</gene>
<feature type="compositionally biased region" description="Basic and acidic residues" evidence="3">
    <location>
        <begin position="1"/>
        <end position="41"/>
    </location>
</feature>
<keyword evidence="5" id="KW-1185">Reference proteome</keyword>
<feature type="compositionally biased region" description="Basic and acidic residues" evidence="3">
    <location>
        <begin position="58"/>
        <end position="179"/>
    </location>
</feature>
<feature type="domain" description="MIF4G" evidence="4">
    <location>
        <begin position="621"/>
        <end position="810"/>
    </location>
</feature>
<comment type="subcellular location">
    <subcellularLocation>
        <location evidence="1">Cytoplasm</location>
    </subcellularLocation>
</comment>
<feature type="compositionally biased region" description="Polar residues" evidence="3">
    <location>
        <begin position="1116"/>
        <end position="1126"/>
    </location>
</feature>
<feature type="region of interest" description="Disordered" evidence="3">
    <location>
        <begin position="1"/>
        <end position="179"/>
    </location>
</feature>
<evidence type="ECO:0000313" key="5">
    <source>
        <dbReference type="Proteomes" id="UP000694888"/>
    </source>
</evidence>
<dbReference type="RefSeq" id="XP_012935188.1">
    <property type="nucleotide sequence ID" value="XM_013079734.2"/>
</dbReference>
<dbReference type="Gene3D" id="6.10.250.770">
    <property type="match status" value="1"/>
</dbReference>
<evidence type="ECO:0000259" key="4">
    <source>
        <dbReference type="SMART" id="SM00543"/>
    </source>
</evidence>
<feature type="domain" description="MIF4G" evidence="4">
    <location>
        <begin position="825"/>
        <end position="1039"/>
    </location>
</feature>
<evidence type="ECO:0000313" key="8">
    <source>
        <dbReference type="RefSeq" id="XP_012935189.1"/>
    </source>
</evidence>
<dbReference type="InterPro" id="IPR003890">
    <property type="entry name" value="MIF4G-like_typ-3"/>
</dbReference>
<feature type="domain" description="MIF4G" evidence="4">
    <location>
        <begin position="220"/>
        <end position="430"/>
    </location>
</feature>
<feature type="compositionally biased region" description="Acidic residues" evidence="3">
    <location>
        <begin position="1132"/>
        <end position="1156"/>
    </location>
</feature>
<keyword evidence="2" id="KW-0963">Cytoplasm</keyword>
<dbReference type="RefSeq" id="XP_005093367.2">
    <property type="nucleotide sequence ID" value="XM_005093310.3"/>
</dbReference>
<dbReference type="Pfam" id="PF02854">
    <property type="entry name" value="MIF4G"/>
    <property type="match status" value="3"/>
</dbReference>
<evidence type="ECO:0000313" key="7">
    <source>
        <dbReference type="RefSeq" id="XP_012935188.1"/>
    </source>
</evidence>
<name>A0ABM0ZVA0_APLCA</name>
<dbReference type="RefSeq" id="XP_012935189.1">
    <property type="nucleotide sequence ID" value="XM_013079735.2"/>
</dbReference>
<feature type="compositionally biased region" description="Polar residues" evidence="3">
    <location>
        <begin position="1301"/>
        <end position="1312"/>
    </location>
</feature>
<feature type="region of interest" description="Disordered" evidence="3">
    <location>
        <begin position="1071"/>
        <end position="1168"/>
    </location>
</feature>
<proteinExistence type="predicted"/>
<dbReference type="Gene3D" id="1.25.40.180">
    <property type="match status" value="3"/>
</dbReference>